<evidence type="ECO:0000313" key="6">
    <source>
        <dbReference type="EMBL" id="GAA0145238.1"/>
    </source>
</evidence>
<dbReference type="InterPro" id="IPR004788">
    <property type="entry name" value="Ribose5P_isomerase_type_A"/>
</dbReference>
<dbReference type="Proteomes" id="UP001454036">
    <property type="component" value="Unassembled WGS sequence"/>
</dbReference>
<protein>
    <recommendedName>
        <fullName evidence="4">ribose-5-phosphate isomerase</fullName>
        <ecNumber evidence="4">5.3.1.6</ecNumber>
    </recommendedName>
</protein>
<dbReference type="EC" id="5.3.1.6" evidence="4"/>
<sequence>MNMYSHYTSFLTPMPRRHVITLARANTSLLFQAAKHTVDSYVKNGMVIGLGTGDASAMTIQYLGLQLRSGSLKDIVAIATSVGSASEAAKAGLPLEHFEEGSKVDITFDDADVIEEETLSAVIGRRKSGEESLIQEKSVLRASSKVVLIATEKQCKDSFEGSIPVLIRPVSWLETAEEIDDLFLGDAEVWRRPSIGHADPLGGDFPLVTKDGYNVLDVIFTSPVPNLAGVAETLDQVKGVVDHGIIYNLQCTAVIATAEGLHIHENAQTIQ</sequence>
<dbReference type="Pfam" id="PF06026">
    <property type="entry name" value="Rib_5-P_isom_A"/>
    <property type="match status" value="1"/>
</dbReference>
<dbReference type="AlphaFoldDB" id="A0AAV3P1X8"/>
<dbReference type="GO" id="GO:0004751">
    <property type="term" value="F:ribose-5-phosphate isomerase activity"/>
    <property type="evidence" value="ECO:0007669"/>
    <property type="project" value="UniProtKB-EC"/>
</dbReference>
<comment type="pathway">
    <text evidence="2">Carbohydrate degradation; pentose phosphate pathway; D-ribose 5-phosphate from D-ribulose 5-phosphate (non-oxidative stage): step 1/1.</text>
</comment>
<evidence type="ECO:0000256" key="5">
    <source>
        <dbReference type="ARBA" id="ARBA00023235"/>
    </source>
</evidence>
<dbReference type="InterPro" id="IPR037171">
    <property type="entry name" value="NagB/RpiA_transferase-like"/>
</dbReference>
<keyword evidence="5 6" id="KW-0413">Isomerase</keyword>
<dbReference type="EMBL" id="BAABME010000753">
    <property type="protein sequence ID" value="GAA0145238.1"/>
    <property type="molecule type" value="Genomic_DNA"/>
</dbReference>
<keyword evidence="7" id="KW-1185">Reference proteome</keyword>
<dbReference type="PANTHER" id="PTHR43748:SF1">
    <property type="entry name" value="RIBOSE-5-PHOSPHATE ISOMERASE 4, CHLOROPLASTIC-RELATED"/>
    <property type="match status" value="1"/>
</dbReference>
<dbReference type="SUPFAM" id="SSF75445">
    <property type="entry name" value="D-ribose-5-phosphate isomerase (RpiA), lid domain"/>
    <property type="match status" value="1"/>
</dbReference>
<dbReference type="InterPro" id="IPR050262">
    <property type="entry name" value="Ribose-5P_isomerase"/>
</dbReference>
<organism evidence="6 7">
    <name type="scientific">Lithospermum erythrorhizon</name>
    <name type="common">Purple gromwell</name>
    <name type="synonym">Lithospermum officinale var. erythrorhizon</name>
    <dbReference type="NCBI Taxonomy" id="34254"/>
    <lineage>
        <taxon>Eukaryota</taxon>
        <taxon>Viridiplantae</taxon>
        <taxon>Streptophyta</taxon>
        <taxon>Embryophyta</taxon>
        <taxon>Tracheophyta</taxon>
        <taxon>Spermatophyta</taxon>
        <taxon>Magnoliopsida</taxon>
        <taxon>eudicotyledons</taxon>
        <taxon>Gunneridae</taxon>
        <taxon>Pentapetalae</taxon>
        <taxon>asterids</taxon>
        <taxon>lamiids</taxon>
        <taxon>Boraginales</taxon>
        <taxon>Boraginaceae</taxon>
        <taxon>Boraginoideae</taxon>
        <taxon>Lithospermeae</taxon>
        <taxon>Lithospermum</taxon>
    </lineage>
</organism>
<dbReference type="Gene3D" id="3.40.50.1360">
    <property type="match status" value="1"/>
</dbReference>
<name>A0AAV3P1X8_LITER</name>
<gene>
    <name evidence="6" type="ORF">LIER_05480</name>
</gene>
<evidence type="ECO:0000256" key="4">
    <source>
        <dbReference type="ARBA" id="ARBA00011959"/>
    </source>
</evidence>
<evidence type="ECO:0000313" key="7">
    <source>
        <dbReference type="Proteomes" id="UP001454036"/>
    </source>
</evidence>
<dbReference type="Gene3D" id="3.30.70.260">
    <property type="match status" value="1"/>
</dbReference>
<proteinExistence type="inferred from homology"/>
<reference evidence="6 7" key="1">
    <citation type="submission" date="2024-01" db="EMBL/GenBank/DDBJ databases">
        <title>The complete chloroplast genome sequence of Lithospermum erythrorhizon: insights into the phylogenetic relationship among Boraginaceae species and the maternal lineages of purple gromwells.</title>
        <authorList>
            <person name="Okada T."/>
            <person name="Watanabe K."/>
        </authorList>
    </citation>
    <scope>NUCLEOTIDE SEQUENCE [LARGE SCALE GENOMIC DNA]</scope>
</reference>
<evidence type="ECO:0000256" key="2">
    <source>
        <dbReference type="ARBA" id="ARBA00004988"/>
    </source>
</evidence>
<accession>A0AAV3P1X8</accession>
<comment type="catalytic activity">
    <reaction evidence="1">
        <text>aldehydo-D-ribose 5-phosphate = D-ribulose 5-phosphate</text>
        <dbReference type="Rhea" id="RHEA:14657"/>
        <dbReference type="ChEBI" id="CHEBI:58121"/>
        <dbReference type="ChEBI" id="CHEBI:58273"/>
        <dbReference type="EC" id="5.3.1.6"/>
    </reaction>
</comment>
<dbReference type="GO" id="GO:0009052">
    <property type="term" value="P:pentose-phosphate shunt, non-oxidative branch"/>
    <property type="evidence" value="ECO:0007669"/>
    <property type="project" value="InterPro"/>
</dbReference>
<dbReference type="PANTHER" id="PTHR43748">
    <property type="entry name" value="RIBOSE-5-PHOSPHATE ISOMERASE 3, CHLOROPLASTIC-RELATED"/>
    <property type="match status" value="1"/>
</dbReference>
<comment type="caution">
    <text evidence="6">The sequence shown here is derived from an EMBL/GenBank/DDBJ whole genome shotgun (WGS) entry which is preliminary data.</text>
</comment>
<evidence type="ECO:0000256" key="1">
    <source>
        <dbReference type="ARBA" id="ARBA00001713"/>
    </source>
</evidence>
<comment type="similarity">
    <text evidence="3">Belongs to the ribose 5-phosphate isomerase family.</text>
</comment>
<evidence type="ECO:0000256" key="3">
    <source>
        <dbReference type="ARBA" id="ARBA00008088"/>
    </source>
</evidence>
<dbReference type="SUPFAM" id="SSF100950">
    <property type="entry name" value="NagB/RpiA/CoA transferase-like"/>
    <property type="match status" value="1"/>
</dbReference>